<name>A0A197JVR2_9FUNG</name>
<feature type="region of interest" description="Disordered" evidence="1">
    <location>
        <begin position="923"/>
        <end position="949"/>
    </location>
</feature>
<evidence type="ECO:0000313" key="2">
    <source>
        <dbReference type="EMBL" id="OAQ29305.1"/>
    </source>
</evidence>
<dbReference type="OrthoDB" id="2434075at2759"/>
<feature type="region of interest" description="Disordered" evidence="1">
    <location>
        <begin position="596"/>
        <end position="626"/>
    </location>
</feature>
<feature type="compositionally biased region" description="Basic residues" evidence="1">
    <location>
        <begin position="505"/>
        <end position="526"/>
    </location>
</feature>
<gene>
    <name evidence="2" type="ORF">K457DRAFT_894974</name>
</gene>
<sequence>MTPQLIVFARVASGSLSPINHFVIFGSVSQRRVHPVLSAAPPFDFLIGVIIFGTTVLLSPGKKPNVNDTHLGNITTTAQFITTVLIPDKVATTVSLAFTTPPTVVTIPSIVASVTTKETGSPATTSKALPQKPGKEGPSSSSSPSKSKPDATTADEAAVVTSLSLQPIPSTTTTIENPTPTKPGITIFPGIIISNPFNLIKPAEPPKSTTTFTTTTIPTAAVVAPATTTTAKDVPTTTTTIAKELSTTTKATTTTTTTVATPTHAKSGIIIFPGITIPNPFDLFKPAEPPKPTTTTADVDASTATLAKEILKPTVTTTMTTTTRTTSTTTTTTSPTLTKSGINIFPGVILPNPFDLFKPADPPKSITKTVAAAAPTTTTAAKEVSTVTTTTTVAATIASSPLPTKRPGFALFPGISLPNPFDLFPHGHPGGETGSPSHRLHLNKPDDITREEENVEIEDHDYIDDERDAQNQDKADADGDWEDEEIQQKGPIKTGSPQKALSQRSLKRVRGHHHHRRSTQKAQLVRRQKLSLHDVIQIARNATVSLPVKTLHLVSGSSTRTMTIATNPIIPLHPVVYRDRKGIVIKDTDFKSEEKLSTPLQSLPVSNSESVPPSSSQGAQEPETKDPVLQELESVIDKLVEAQTESFEESLNLIVNNLILGDEMEPYQDLLFESITVSKLEIPEGSDGDSTLDFDTHDQVDTLYSFRTSYPPSFAHNPAFQGPRAVSRFSILTSILNAFLPPFILRFRADLRNFLFWICSRNASAHIDGKDASGDDTWAKKVAQDDINTLIHPDGSIDLKSIWDPRVGALALDCIKSHAQVFWNEVSSLVGTRFTQIKEFLVGQVKGLIGLPQFFGSSIPDEKAMIDRPDQQQEEKEQQQQEEQVAKAQRQDMDTVADLDIAGEYTQMEETELSFSSASAITITQEKTSSSPVHPNQHRKPSPASDQAQNLRVIQRTEATPGEADGFVKWFVDTVVNELQDNYFTDAKVSAVSRVETQSSGNEDDGTREAGERICAWVKERVENVLQ</sequence>
<keyword evidence="3" id="KW-1185">Reference proteome</keyword>
<dbReference type="STRING" id="1314771.A0A197JVR2"/>
<feature type="compositionally biased region" description="Polar residues" evidence="1">
    <location>
        <begin position="495"/>
        <end position="504"/>
    </location>
</feature>
<dbReference type="Proteomes" id="UP000078512">
    <property type="component" value="Unassembled WGS sequence"/>
</dbReference>
<feature type="region of interest" description="Disordered" evidence="1">
    <location>
        <begin position="116"/>
        <end position="182"/>
    </location>
</feature>
<feature type="region of interest" description="Disordered" evidence="1">
    <location>
        <begin position="426"/>
        <end position="526"/>
    </location>
</feature>
<feature type="compositionally biased region" description="Low complexity" evidence="1">
    <location>
        <begin position="602"/>
        <end position="616"/>
    </location>
</feature>
<feature type="compositionally biased region" description="Basic and acidic residues" evidence="1">
    <location>
        <begin position="468"/>
        <end position="477"/>
    </location>
</feature>
<dbReference type="EMBL" id="KV442042">
    <property type="protein sequence ID" value="OAQ29305.1"/>
    <property type="molecule type" value="Genomic_DNA"/>
</dbReference>
<organism evidence="2 3">
    <name type="scientific">Linnemannia elongata AG-77</name>
    <dbReference type="NCBI Taxonomy" id="1314771"/>
    <lineage>
        <taxon>Eukaryota</taxon>
        <taxon>Fungi</taxon>
        <taxon>Fungi incertae sedis</taxon>
        <taxon>Mucoromycota</taxon>
        <taxon>Mortierellomycotina</taxon>
        <taxon>Mortierellomycetes</taxon>
        <taxon>Mortierellales</taxon>
        <taxon>Mortierellaceae</taxon>
        <taxon>Linnemannia</taxon>
    </lineage>
</organism>
<dbReference type="AlphaFoldDB" id="A0A197JVR2"/>
<accession>A0A197JVR2</accession>
<feature type="compositionally biased region" description="Polar residues" evidence="1">
    <location>
        <begin position="923"/>
        <end position="934"/>
    </location>
</feature>
<feature type="compositionally biased region" description="Low complexity" evidence="1">
    <location>
        <begin position="136"/>
        <end position="182"/>
    </location>
</feature>
<feature type="region of interest" description="Disordered" evidence="1">
    <location>
        <begin position="866"/>
        <end position="893"/>
    </location>
</feature>
<evidence type="ECO:0000256" key="1">
    <source>
        <dbReference type="SAM" id="MobiDB-lite"/>
    </source>
</evidence>
<feature type="compositionally biased region" description="Acidic residues" evidence="1">
    <location>
        <begin position="453"/>
        <end position="467"/>
    </location>
</feature>
<feature type="compositionally biased region" description="Basic and acidic residues" evidence="1">
    <location>
        <begin position="443"/>
        <end position="452"/>
    </location>
</feature>
<proteinExistence type="predicted"/>
<feature type="compositionally biased region" description="Polar residues" evidence="1">
    <location>
        <begin position="116"/>
        <end position="128"/>
    </location>
</feature>
<reference evidence="2 3" key="1">
    <citation type="submission" date="2016-05" db="EMBL/GenBank/DDBJ databases">
        <title>Genome sequencing reveals origins of a unique bacterial endosymbiosis in the earliest lineages of terrestrial Fungi.</title>
        <authorList>
            <consortium name="DOE Joint Genome Institute"/>
            <person name="Uehling J."/>
            <person name="Gryganskyi A."/>
            <person name="Hameed K."/>
            <person name="Tschaplinski T."/>
            <person name="Misztal P."/>
            <person name="Wu S."/>
            <person name="Desiro A."/>
            <person name="Vande Pol N."/>
            <person name="Du Z.-Y."/>
            <person name="Zienkiewicz A."/>
            <person name="Zienkiewicz K."/>
            <person name="Morin E."/>
            <person name="Tisserant E."/>
            <person name="Splivallo R."/>
            <person name="Hainaut M."/>
            <person name="Henrissat B."/>
            <person name="Ohm R."/>
            <person name="Kuo A."/>
            <person name="Yan J."/>
            <person name="Lipzen A."/>
            <person name="Nolan M."/>
            <person name="Labutti K."/>
            <person name="Barry K."/>
            <person name="Goldstein A."/>
            <person name="Labbe J."/>
            <person name="Schadt C."/>
            <person name="Tuskan G."/>
            <person name="Grigoriev I."/>
            <person name="Martin F."/>
            <person name="Vilgalys R."/>
            <person name="Bonito G."/>
        </authorList>
    </citation>
    <scope>NUCLEOTIDE SEQUENCE [LARGE SCALE GENOMIC DNA]</scope>
    <source>
        <strain evidence="2 3">AG-77</strain>
    </source>
</reference>
<evidence type="ECO:0000313" key="3">
    <source>
        <dbReference type="Proteomes" id="UP000078512"/>
    </source>
</evidence>
<feature type="compositionally biased region" description="Basic and acidic residues" evidence="1">
    <location>
        <begin position="866"/>
        <end position="879"/>
    </location>
</feature>
<protein>
    <submittedName>
        <fullName evidence="2">Uncharacterized protein</fullName>
    </submittedName>
</protein>